<keyword evidence="2" id="KW-1185">Reference proteome</keyword>
<organism evidence="1 2">
    <name type="scientific">Coniosporium tulheliwenetii</name>
    <dbReference type="NCBI Taxonomy" id="3383036"/>
    <lineage>
        <taxon>Eukaryota</taxon>
        <taxon>Fungi</taxon>
        <taxon>Dikarya</taxon>
        <taxon>Ascomycota</taxon>
        <taxon>Pezizomycotina</taxon>
        <taxon>Dothideomycetes</taxon>
        <taxon>Dothideomycetes incertae sedis</taxon>
        <taxon>Coniosporium</taxon>
    </lineage>
</organism>
<evidence type="ECO:0000313" key="2">
    <source>
        <dbReference type="Proteomes" id="UP001172680"/>
    </source>
</evidence>
<sequence length="192" mass="21203">MVALSGPEAEKAHKEQSPQLIPAPTSGWKRKAAAMSEHGGIDGLDDTIAAVTTSTGLEACVAWAESTPKDHSLPSCLEKLDRIIKELGHRKPCGEDGAQEAGTEVKEDDSDWDSRMRSLEARSEELDREKIQILEEVAGATAERVEQALDALRTEIEVKRRLVEIFGRHVAEMVPSLNKFEAKFREQSKELD</sequence>
<gene>
    <name evidence="1" type="ORF">H2199_008850</name>
</gene>
<dbReference type="EMBL" id="JAPDRP010000031">
    <property type="protein sequence ID" value="KAJ9634567.1"/>
    <property type="molecule type" value="Genomic_DNA"/>
</dbReference>
<proteinExistence type="predicted"/>
<comment type="caution">
    <text evidence="1">The sequence shown here is derived from an EMBL/GenBank/DDBJ whole genome shotgun (WGS) entry which is preliminary data.</text>
</comment>
<reference evidence="1" key="1">
    <citation type="submission" date="2022-10" db="EMBL/GenBank/DDBJ databases">
        <title>Culturing micro-colonial fungi from biological soil crusts in the Mojave desert and describing Neophaeococcomyces mojavensis, and introducing the new genera and species Taxawa tesnikishii.</title>
        <authorList>
            <person name="Kurbessoian T."/>
            <person name="Stajich J.E."/>
        </authorList>
    </citation>
    <scope>NUCLEOTIDE SEQUENCE</scope>
    <source>
        <strain evidence="1">JES_115</strain>
    </source>
</reference>
<accession>A0ACC2YGV3</accession>
<protein>
    <submittedName>
        <fullName evidence="1">Uncharacterized protein</fullName>
    </submittedName>
</protein>
<evidence type="ECO:0000313" key="1">
    <source>
        <dbReference type="EMBL" id="KAJ9634567.1"/>
    </source>
</evidence>
<name>A0ACC2YGV3_9PEZI</name>
<dbReference type="Proteomes" id="UP001172680">
    <property type="component" value="Unassembled WGS sequence"/>
</dbReference>